<evidence type="ECO:0000256" key="1">
    <source>
        <dbReference type="ARBA" id="ARBA00001966"/>
    </source>
</evidence>
<name>A0A8J6TAT2_9BACT</name>
<dbReference type="GO" id="GO:0046872">
    <property type="term" value="F:metal ion binding"/>
    <property type="evidence" value="ECO:0007669"/>
    <property type="project" value="UniProtKB-KW"/>
</dbReference>
<dbReference type="InterPro" id="IPR051198">
    <property type="entry name" value="BchE-like"/>
</dbReference>
<dbReference type="InterPro" id="IPR023984">
    <property type="entry name" value="rSAM_ocin_1"/>
</dbReference>
<evidence type="ECO:0000259" key="6">
    <source>
        <dbReference type="SMART" id="SM00729"/>
    </source>
</evidence>
<proteinExistence type="predicted"/>
<dbReference type="GO" id="GO:0051536">
    <property type="term" value="F:iron-sulfur cluster binding"/>
    <property type="evidence" value="ECO:0007669"/>
    <property type="project" value="UniProtKB-KW"/>
</dbReference>
<dbReference type="GO" id="GO:0005829">
    <property type="term" value="C:cytosol"/>
    <property type="evidence" value="ECO:0007669"/>
    <property type="project" value="TreeGrafter"/>
</dbReference>
<dbReference type="Pfam" id="PF04055">
    <property type="entry name" value="Radical_SAM"/>
    <property type="match status" value="1"/>
</dbReference>
<dbReference type="InterPro" id="IPR007197">
    <property type="entry name" value="rSAM"/>
</dbReference>
<dbReference type="InterPro" id="IPR006638">
    <property type="entry name" value="Elp3/MiaA/NifB-like_rSAM"/>
</dbReference>
<dbReference type="SFLD" id="SFLDG01082">
    <property type="entry name" value="B12-binding_domain_containing"/>
    <property type="match status" value="1"/>
</dbReference>
<keyword evidence="4" id="KW-0408">Iron</keyword>
<dbReference type="EMBL" id="JACNLL010000066">
    <property type="protein sequence ID" value="MBC8199861.1"/>
    <property type="molecule type" value="Genomic_DNA"/>
</dbReference>
<organism evidence="7 8">
    <name type="scientific">Candidatus Desulfaltia bathyphila</name>
    <dbReference type="NCBI Taxonomy" id="2841697"/>
    <lineage>
        <taxon>Bacteria</taxon>
        <taxon>Pseudomonadati</taxon>
        <taxon>Thermodesulfobacteriota</taxon>
        <taxon>Desulfobacteria</taxon>
        <taxon>Desulfobacterales</taxon>
        <taxon>Desulfobacterales incertae sedis</taxon>
        <taxon>Candidatus Desulfaltia</taxon>
    </lineage>
</organism>
<keyword evidence="3" id="KW-0479">Metal-binding</keyword>
<evidence type="ECO:0000256" key="2">
    <source>
        <dbReference type="ARBA" id="ARBA00022691"/>
    </source>
</evidence>
<dbReference type="NCBIfam" id="TIGR03975">
    <property type="entry name" value="rSAM_ocin_1"/>
    <property type="match status" value="1"/>
</dbReference>
<evidence type="ECO:0000256" key="3">
    <source>
        <dbReference type="ARBA" id="ARBA00022723"/>
    </source>
</evidence>
<dbReference type="InterPro" id="IPR023404">
    <property type="entry name" value="rSAM_horseshoe"/>
</dbReference>
<dbReference type="Gene3D" id="3.80.30.20">
    <property type="entry name" value="tm_1862 like domain"/>
    <property type="match status" value="1"/>
</dbReference>
<feature type="domain" description="Elp3/MiaA/NifB-like radical SAM core" evidence="6">
    <location>
        <begin position="260"/>
        <end position="491"/>
    </location>
</feature>
<accession>A0A8J6TAT2</accession>
<gene>
    <name evidence="7" type="ORF">H8E80_07445</name>
</gene>
<dbReference type="SMART" id="SM00729">
    <property type="entry name" value="Elp3"/>
    <property type="match status" value="1"/>
</dbReference>
<dbReference type="SUPFAM" id="SSF102114">
    <property type="entry name" value="Radical SAM enzymes"/>
    <property type="match status" value="1"/>
</dbReference>
<evidence type="ECO:0000313" key="8">
    <source>
        <dbReference type="Proteomes" id="UP000603545"/>
    </source>
</evidence>
<sequence>MADRLKPIVLVSTPWPLYSRPSIQLGALKAYLKSKFPKLQIKALHLYLKVAERIGYKLYHEISERTWPAESIYAALLFPKQLNEIKKVFYREAKNNTGLRKTDFDALTARIKEVSDNMIKAIDWGKFGLVGFSICLCQLTSSLYFIRKIKKSFPNLRIVTGGSVFAGDTIYQLLETFSEIDYVVSSEGELPVAGLIRYLMKSDGNSKTPSIPGLVSRNGSNIIGDVSFNQINDITSLPPPDYDDYFDLLKTFRPDKTFFPTLCAEISRGCWWKSITKSGEQKGCAFCNLNLQWSGYRKKRAKQVASEIDYLTKKHKTLSIAFMDNLLPLRESEEIFLRLHNLGKDLRMFAEIRATTSYEVLKAMRLAGVEEVQIGIEALSTRLLKKFNKGTTCIQNLEVMKHCEELGIADISNLILCFPGSDITDVKETLRAIDFAFPFHPLRVVNFWLGLGSPVWDNRHASGLTAVFNHPNYAALFPPDVFQSISFMIQSFRMDRVYQKKLWQPVKKKVKAWKKSYAELHSGLSYSPILSFRDGGDFLIIRQKRPGADPLTHRVNGIYRDIYLFCRTNRSLKRIIANFPQIGEDRIIKFLKMMRSKRLIYEENNRYLSLAVRPLEKEEK</sequence>
<dbReference type="SFLD" id="SFLDF00324">
    <property type="entry name" value="bacteriocin_maturation"/>
    <property type="match status" value="1"/>
</dbReference>
<protein>
    <submittedName>
        <fullName evidence="7">RiPP maturation radical SAM protein 1</fullName>
    </submittedName>
</protein>
<dbReference type="SFLD" id="SFLDS00029">
    <property type="entry name" value="Radical_SAM"/>
    <property type="match status" value="1"/>
</dbReference>
<dbReference type="Gene3D" id="3.40.50.280">
    <property type="entry name" value="Cobalamin-binding domain"/>
    <property type="match status" value="1"/>
</dbReference>
<keyword evidence="2" id="KW-0949">S-adenosyl-L-methionine</keyword>
<dbReference type="PANTHER" id="PTHR43409">
    <property type="entry name" value="ANAEROBIC MAGNESIUM-PROTOPORPHYRIN IX MONOMETHYL ESTER CYCLASE-RELATED"/>
    <property type="match status" value="1"/>
</dbReference>
<reference evidence="7 8" key="1">
    <citation type="submission" date="2020-08" db="EMBL/GenBank/DDBJ databases">
        <title>Bridging the membrane lipid divide: bacteria of the FCB group superphylum have the potential to synthesize archaeal ether lipids.</title>
        <authorList>
            <person name="Villanueva L."/>
            <person name="Von Meijenfeldt F.A.B."/>
            <person name="Westbye A.B."/>
            <person name="Yadav S."/>
            <person name="Hopmans E.C."/>
            <person name="Dutilh B.E."/>
            <person name="Sinninghe Damste J.S."/>
        </authorList>
    </citation>
    <scope>NUCLEOTIDE SEQUENCE [LARGE SCALE GENOMIC DNA]</scope>
    <source>
        <strain evidence="7">NIOZ-UU82</strain>
    </source>
</reference>
<evidence type="ECO:0000256" key="4">
    <source>
        <dbReference type="ARBA" id="ARBA00023004"/>
    </source>
</evidence>
<dbReference type="AlphaFoldDB" id="A0A8J6TAT2"/>
<dbReference type="Proteomes" id="UP000603545">
    <property type="component" value="Unassembled WGS sequence"/>
</dbReference>
<comment type="caution">
    <text evidence="7">The sequence shown here is derived from an EMBL/GenBank/DDBJ whole genome shotgun (WGS) entry which is preliminary data.</text>
</comment>
<evidence type="ECO:0000256" key="5">
    <source>
        <dbReference type="ARBA" id="ARBA00023014"/>
    </source>
</evidence>
<dbReference type="PANTHER" id="PTHR43409:SF7">
    <property type="entry name" value="BLL1977 PROTEIN"/>
    <property type="match status" value="1"/>
</dbReference>
<comment type="cofactor">
    <cofactor evidence="1">
        <name>[4Fe-4S] cluster</name>
        <dbReference type="ChEBI" id="CHEBI:49883"/>
    </cofactor>
</comment>
<evidence type="ECO:0000313" key="7">
    <source>
        <dbReference type="EMBL" id="MBC8199861.1"/>
    </source>
</evidence>
<dbReference type="GO" id="GO:0003824">
    <property type="term" value="F:catalytic activity"/>
    <property type="evidence" value="ECO:0007669"/>
    <property type="project" value="InterPro"/>
</dbReference>
<keyword evidence="5" id="KW-0411">Iron-sulfur</keyword>
<dbReference type="InterPro" id="IPR058240">
    <property type="entry name" value="rSAM_sf"/>
</dbReference>